<dbReference type="Proteomes" id="UP001233999">
    <property type="component" value="Unassembled WGS sequence"/>
</dbReference>
<protein>
    <submittedName>
        <fullName evidence="2">Uncharacterized protein</fullName>
    </submittedName>
</protein>
<evidence type="ECO:0000313" key="3">
    <source>
        <dbReference type="Proteomes" id="UP001233999"/>
    </source>
</evidence>
<evidence type="ECO:0000313" key="2">
    <source>
        <dbReference type="EMBL" id="KAJ9590519.1"/>
    </source>
</evidence>
<feature type="transmembrane region" description="Helical" evidence="1">
    <location>
        <begin position="71"/>
        <end position="92"/>
    </location>
</feature>
<name>A0AAD8EHX0_DIPPU</name>
<reference evidence="2" key="1">
    <citation type="journal article" date="2023" name="IScience">
        <title>Live-bearing cockroach genome reveals convergent evolutionary mechanisms linked to viviparity in insects and beyond.</title>
        <authorList>
            <person name="Fouks B."/>
            <person name="Harrison M.C."/>
            <person name="Mikhailova A.A."/>
            <person name="Marchal E."/>
            <person name="English S."/>
            <person name="Carruthers M."/>
            <person name="Jennings E.C."/>
            <person name="Chiamaka E.L."/>
            <person name="Frigard R.A."/>
            <person name="Pippel M."/>
            <person name="Attardo G.M."/>
            <person name="Benoit J.B."/>
            <person name="Bornberg-Bauer E."/>
            <person name="Tobe S.S."/>
        </authorList>
    </citation>
    <scope>NUCLEOTIDE SEQUENCE</scope>
    <source>
        <strain evidence="2">Stay&amp;Tobe</strain>
    </source>
</reference>
<reference evidence="2" key="2">
    <citation type="submission" date="2023-05" db="EMBL/GenBank/DDBJ databases">
        <authorList>
            <person name="Fouks B."/>
        </authorList>
    </citation>
    <scope>NUCLEOTIDE SEQUENCE</scope>
    <source>
        <strain evidence="2">Stay&amp;Tobe</strain>
        <tissue evidence="2">Testes</tissue>
    </source>
</reference>
<evidence type="ECO:0000256" key="1">
    <source>
        <dbReference type="SAM" id="Phobius"/>
    </source>
</evidence>
<accession>A0AAD8EHX0</accession>
<gene>
    <name evidence="2" type="ORF">L9F63_016470</name>
</gene>
<sequence>YNYFILIFLNSFQKICVKSVEEAGESQINHFYITLYTGRSIKFSTALIIKWRLLQYLSFSQLRDTLRTNPLACITVFMFSFHVNLGLPLFFFL</sequence>
<dbReference type="AlphaFoldDB" id="A0AAD8EHX0"/>
<feature type="non-terminal residue" evidence="2">
    <location>
        <position position="93"/>
    </location>
</feature>
<keyword evidence="1" id="KW-0472">Membrane</keyword>
<keyword evidence="1" id="KW-1133">Transmembrane helix</keyword>
<keyword evidence="3" id="KW-1185">Reference proteome</keyword>
<keyword evidence="1" id="KW-0812">Transmembrane</keyword>
<proteinExistence type="predicted"/>
<comment type="caution">
    <text evidence="2">The sequence shown here is derived from an EMBL/GenBank/DDBJ whole genome shotgun (WGS) entry which is preliminary data.</text>
</comment>
<dbReference type="EMBL" id="JASPKZ010004211">
    <property type="protein sequence ID" value="KAJ9590519.1"/>
    <property type="molecule type" value="Genomic_DNA"/>
</dbReference>
<organism evidence="2 3">
    <name type="scientific">Diploptera punctata</name>
    <name type="common">Pacific beetle cockroach</name>
    <dbReference type="NCBI Taxonomy" id="6984"/>
    <lineage>
        <taxon>Eukaryota</taxon>
        <taxon>Metazoa</taxon>
        <taxon>Ecdysozoa</taxon>
        <taxon>Arthropoda</taxon>
        <taxon>Hexapoda</taxon>
        <taxon>Insecta</taxon>
        <taxon>Pterygota</taxon>
        <taxon>Neoptera</taxon>
        <taxon>Polyneoptera</taxon>
        <taxon>Dictyoptera</taxon>
        <taxon>Blattodea</taxon>
        <taxon>Blaberoidea</taxon>
        <taxon>Blaberidae</taxon>
        <taxon>Diplopterinae</taxon>
        <taxon>Diploptera</taxon>
    </lineage>
</organism>
<feature type="non-terminal residue" evidence="2">
    <location>
        <position position="1"/>
    </location>
</feature>